<proteinExistence type="predicted"/>
<name>A0ABV1G7Y6_9FIRM</name>
<evidence type="ECO:0000313" key="2">
    <source>
        <dbReference type="Proteomes" id="UP001491552"/>
    </source>
</evidence>
<organism evidence="1 2">
    <name type="scientific">Faecousia intestinalis</name>
    <dbReference type="NCBI Taxonomy" id="3133167"/>
    <lineage>
        <taxon>Bacteria</taxon>
        <taxon>Bacillati</taxon>
        <taxon>Bacillota</taxon>
        <taxon>Clostridia</taxon>
        <taxon>Eubacteriales</taxon>
        <taxon>Oscillospiraceae</taxon>
        <taxon>Faecousia</taxon>
    </lineage>
</organism>
<reference evidence="1 2" key="1">
    <citation type="submission" date="2024-03" db="EMBL/GenBank/DDBJ databases">
        <title>Human intestinal bacterial collection.</title>
        <authorList>
            <person name="Pauvert C."/>
            <person name="Hitch T.C.A."/>
            <person name="Clavel T."/>
        </authorList>
    </citation>
    <scope>NUCLEOTIDE SEQUENCE [LARGE SCALE GENOMIC DNA]</scope>
    <source>
        <strain evidence="1 2">CLA-AA-H192</strain>
    </source>
</reference>
<dbReference type="Pfam" id="PF14277">
    <property type="entry name" value="DUF4364"/>
    <property type="match status" value="1"/>
</dbReference>
<sequence>MERHGFVHDMLDVKVLILYIMARVAYPVDLQKIYELSYQDDGLSYFDVAEAVPQMIESGHLERVDGERYVITEKGREAGSVTEDSVAYPVMQRARAAVERYNRDVRRSSFVKTEIRQRECGDFTVQMSLNDEVSDLLRLELMAPTQKQAHRLAGAFSRNAETIYRLVMDQLLSEEKENS</sequence>
<dbReference type="InterPro" id="IPR025374">
    <property type="entry name" value="DUF4364"/>
</dbReference>
<keyword evidence="2" id="KW-1185">Reference proteome</keyword>
<comment type="caution">
    <text evidence="1">The sequence shown here is derived from an EMBL/GenBank/DDBJ whole genome shotgun (WGS) entry which is preliminary data.</text>
</comment>
<dbReference type="Proteomes" id="UP001491552">
    <property type="component" value="Unassembled WGS sequence"/>
</dbReference>
<dbReference type="RefSeq" id="WP_349136019.1">
    <property type="nucleotide sequence ID" value="NZ_JBBMFF010000224.1"/>
</dbReference>
<accession>A0ABV1G7Y6</accession>
<gene>
    <name evidence="1" type="ORF">WMO66_08680</name>
</gene>
<protein>
    <submittedName>
        <fullName evidence="1">DUF4364 family protein</fullName>
    </submittedName>
</protein>
<dbReference type="EMBL" id="JBBMFF010000224">
    <property type="protein sequence ID" value="MEQ2511319.1"/>
    <property type="molecule type" value="Genomic_DNA"/>
</dbReference>
<evidence type="ECO:0000313" key="1">
    <source>
        <dbReference type="EMBL" id="MEQ2511319.1"/>
    </source>
</evidence>